<evidence type="ECO:0000313" key="7">
    <source>
        <dbReference type="Proteomes" id="UP000248423"/>
    </source>
</evidence>
<feature type="modified residue" description="Glycyl adenylate; alternate" evidence="5">
    <location>
        <position position="94"/>
    </location>
</feature>
<gene>
    <name evidence="5" type="primary">cnxG</name>
    <name evidence="6" type="ORF">BO78DRAFT_143213</name>
</gene>
<evidence type="ECO:0000313" key="6">
    <source>
        <dbReference type="EMBL" id="PYI05651.1"/>
    </source>
</evidence>
<dbReference type="OrthoDB" id="5595860at2759"/>
<evidence type="ECO:0000256" key="1">
    <source>
        <dbReference type="ARBA" id="ARBA00022490"/>
    </source>
</evidence>
<dbReference type="GO" id="GO:1990133">
    <property type="term" value="C:molybdopterin adenylyltransferase complex"/>
    <property type="evidence" value="ECO:0007669"/>
    <property type="project" value="TreeGrafter"/>
</dbReference>
<dbReference type="GO" id="GO:1990140">
    <property type="term" value="C:molybdopterin synthase complex"/>
    <property type="evidence" value="ECO:0007669"/>
    <property type="project" value="UniProtKB-UniRule"/>
</dbReference>
<dbReference type="Pfam" id="PF02597">
    <property type="entry name" value="ThiS"/>
    <property type="match status" value="1"/>
</dbReference>
<evidence type="ECO:0000256" key="5">
    <source>
        <dbReference type="HAMAP-Rule" id="MF_03051"/>
    </source>
</evidence>
<sequence length="94" mass="9963">MSTINPPTFQIHYFASASTYTGKQTERIAAPLPLSLLFETLESMYPGIREKVLSTCGVSLGDEYVDVLEDGDGVGGVVIKEGDEVAVIPPVSSG</sequence>
<comment type="subunit">
    <text evidence="5">Heterotetramer; composed of 2 small (MOCS2A) and 2 large (MOCS2B) subunits.</text>
</comment>
<dbReference type="InterPro" id="IPR028887">
    <property type="entry name" value="MOCS2A_euk"/>
</dbReference>
<dbReference type="InterPro" id="IPR012675">
    <property type="entry name" value="Beta-grasp_dom_sf"/>
</dbReference>
<dbReference type="STRING" id="1448318.A0A319E6V8"/>
<comment type="similarity">
    <text evidence="5">Belongs to the MoaD family. MOCS2A subfamily.</text>
</comment>
<accession>A0A319E6V8</accession>
<comment type="function">
    <text evidence="5">Acts as a sulfur carrier required for molybdopterin biosynthesis. Component of the molybdopterin synthase complex that catalyzes the conversion of precursor Z into molybdopterin by mediating the incorporation of 2 sulfur atoms into precursor Z to generate a dithiolene group. In the complex, serves as sulfur donor by being thiocarboxylated (-COSH) at its C-terminus by UBA4. After interaction with MOCS2B, the sulfur is then transferred to precursor Z to form molybdopterin.</text>
</comment>
<dbReference type="PANTHER" id="PTHR33359">
    <property type="entry name" value="MOLYBDOPTERIN SYNTHASE SULFUR CARRIER SUBUNIT"/>
    <property type="match status" value="1"/>
</dbReference>
<dbReference type="GO" id="GO:0006777">
    <property type="term" value="P:Mo-molybdopterin cofactor biosynthetic process"/>
    <property type="evidence" value="ECO:0007669"/>
    <property type="project" value="UniProtKB-UniRule"/>
</dbReference>
<dbReference type="CDD" id="cd00754">
    <property type="entry name" value="Ubl_MoaD"/>
    <property type="match status" value="1"/>
</dbReference>
<dbReference type="Proteomes" id="UP000248423">
    <property type="component" value="Unassembled WGS sequence"/>
</dbReference>
<keyword evidence="4 5" id="KW-0501">Molybdenum cofactor biosynthesis</keyword>
<dbReference type="GO" id="GO:0000166">
    <property type="term" value="F:nucleotide binding"/>
    <property type="evidence" value="ECO:0007669"/>
    <property type="project" value="UniProtKB-KW"/>
</dbReference>
<dbReference type="EMBL" id="KZ826356">
    <property type="protein sequence ID" value="PYI05651.1"/>
    <property type="molecule type" value="Genomic_DNA"/>
</dbReference>
<dbReference type="GO" id="GO:0030366">
    <property type="term" value="F:molybdopterin synthase activity"/>
    <property type="evidence" value="ECO:0007669"/>
    <property type="project" value="UniProtKB-UniRule"/>
</dbReference>
<comment type="subcellular location">
    <subcellularLocation>
        <location evidence="5">Cytoplasm</location>
    </subcellularLocation>
</comment>
<dbReference type="AlphaFoldDB" id="A0A319E6V8"/>
<dbReference type="VEuPathDB" id="FungiDB:BO78DRAFT_143213"/>
<keyword evidence="2 5" id="KW-0597">Phosphoprotein</keyword>
<dbReference type="Gene3D" id="3.10.20.30">
    <property type="match status" value="1"/>
</dbReference>
<proteinExistence type="inferred from homology"/>
<dbReference type="SUPFAM" id="SSF54285">
    <property type="entry name" value="MoaD/ThiS"/>
    <property type="match status" value="1"/>
</dbReference>
<keyword evidence="3 5" id="KW-0547">Nucleotide-binding</keyword>
<name>A0A319E6V8_ASPSB</name>
<evidence type="ECO:0000256" key="4">
    <source>
        <dbReference type="ARBA" id="ARBA00023150"/>
    </source>
</evidence>
<organism evidence="6 7">
    <name type="scientific">Aspergillus sclerotiicarbonarius (strain CBS 121057 / IBT 28362)</name>
    <dbReference type="NCBI Taxonomy" id="1448318"/>
    <lineage>
        <taxon>Eukaryota</taxon>
        <taxon>Fungi</taxon>
        <taxon>Dikarya</taxon>
        <taxon>Ascomycota</taxon>
        <taxon>Pezizomycotina</taxon>
        <taxon>Eurotiomycetes</taxon>
        <taxon>Eurotiomycetidae</taxon>
        <taxon>Eurotiales</taxon>
        <taxon>Aspergillaceae</taxon>
        <taxon>Aspergillus</taxon>
        <taxon>Aspergillus subgen. Circumdati</taxon>
    </lineage>
</organism>
<reference evidence="6 7" key="1">
    <citation type="submission" date="2018-02" db="EMBL/GenBank/DDBJ databases">
        <title>The genomes of Aspergillus section Nigri reveals drivers in fungal speciation.</title>
        <authorList>
            <consortium name="DOE Joint Genome Institute"/>
            <person name="Vesth T.C."/>
            <person name="Nybo J."/>
            <person name="Theobald S."/>
            <person name="Brandl J."/>
            <person name="Frisvad J.C."/>
            <person name="Nielsen K.F."/>
            <person name="Lyhne E.K."/>
            <person name="Kogle M.E."/>
            <person name="Kuo A."/>
            <person name="Riley R."/>
            <person name="Clum A."/>
            <person name="Nolan M."/>
            <person name="Lipzen A."/>
            <person name="Salamov A."/>
            <person name="Henrissat B."/>
            <person name="Wiebenga A."/>
            <person name="De vries R.P."/>
            <person name="Grigoriev I.V."/>
            <person name="Mortensen U.H."/>
            <person name="Andersen M.R."/>
            <person name="Baker S.E."/>
        </authorList>
    </citation>
    <scope>NUCLEOTIDE SEQUENCE [LARGE SCALE GENOMIC DNA]</scope>
    <source>
        <strain evidence="6 7">CBS 121057</strain>
    </source>
</reference>
<comment type="pathway">
    <text evidence="5">Cofactor biosynthesis; molybdopterin biosynthesis.</text>
</comment>
<dbReference type="InterPro" id="IPR003749">
    <property type="entry name" value="ThiS/MoaD-like"/>
</dbReference>
<keyword evidence="1 5" id="KW-0963">Cytoplasm</keyword>
<comment type="PTM">
    <text evidence="5">C-terminal thiocarboxylation occurs in 2 steps, it is first acyl-adenylated (-COAMP) via the hesA/moeB/thiF part of UBA4, then thiocarboxylated (-COSH) via the rhodanese domain of UBA4.</text>
</comment>
<feature type="modified residue" description="1-thioglycine; alternate" evidence="5">
    <location>
        <position position="94"/>
    </location>
</feature>
<dbReference type="UniPathway" id="UPA00344"/>
<dbReference type="HAMAP" id="MF_03051">
    <property type="entry name" value="MOCS2A"/>
    <property type="match status" value="1"/>
</dbReference>
<dbReference type="PANTHER" id="PTHR33359:SF1">
    <property type="entry name" value="MOLYBDOPTERIN SYNTHASE SULFUR CARRIER SUBUNIT"/>
    <property type="match status" value="1"/>
</dbReference>
<dbReference type="InterPro" id="IPR044672">
    <property type="entry name" value="MOCS2A"/>
</dbReference>
<keyword evidence="7" id="KW-1185">Reference proteome</keyword>
<protein>
    <recommendedName>
        <fullName evidence="5">Molybdopterin synthase sulfur carrier subunit</fullName>
    </recommendedName>
    <alternativeName>
        <fullName evidence="5">Common component for nitrate reductase and xanthine dehydrogenase protein G</fullName>
    </alternativeName>
    <alternativeName>
        <fullName evidence="5">Molybdenum cofactor synthesis protein 2 small subunit</fullName>
    </alternativeName>
    <alternativeName>
        <fullName evidence="5">Molybdenum cofactor synthesis protein 2A</fullName>
    </alternativeName>
    <alternativeName>
        <fullName evidence="5">Sulfur carrier protein MOCS2A</fullName>
        <shortName evidence="5">MOCS2A</shortName>
    </alternativeName>
</protein>
<evidence type="ECO:0000256" key="2">
    <source>
        <dbReference type="ARBA" id="ARBA00022553"/>
    </source>
</evidence>
<evidence type="ECO:0000256" key="3">
    <source>
        <dbReference type="ARBA" id="ARBA00022741"/>
    </source>
</evidence>
<dbReference type="InterPro" id="IPR016155">
    <property type="entry name" value="Mopterin_synth/thiamin_S_b"/>
</dbReference>